<evidence type="ECO:0000313" key="2">
    <source>
        <dbReference type="EMBL" id="ERJ10886.1"/>
    </source>
</evidence>
<dbReference type="InParanoid" id="U2E7K1"/>
<feature type="transmembrane region" description="Helical" evidence="1">
    <location>
        <begin position="42"/>
        <end position="60"/>
    </location>
</feature>
<reference evidence="2 3" key="1">
    <citation type="journal article" date="2011" name="J. Bacteriol.">
        <title>Genome sequence of Haloplasma contractile, an unusual contractile bacterium from a deep-sea anoxic brine lake.</title>
        <authorList>
            <person name="Antunes A."/>
            <person name="Alam I."/>
            <person name="El Dorry H."/>
            <person name="Siam R."/>
            <person name="Robertson A."/>
            <person name="Bajic V.B."/>
            <person name="Stingl U."/>
        </authorList>
    </citation>
    <scope>NUCLEOTIDE SEQUENCE [LARGE SCALE GENOMIC DNA]</scope>
    <source>
        <strain evidence="2 3">SSD-17B</strain>
    </source>
</reference>
<keyword evidence="1" id="KW-0472">Membrane</keyword>
<dbReference type="EMBL" id="AFNU02000025">
    <property type="protein sequence ID" value="ERJ10886.1"/>
    <property type="molecule type" value="Genomic_DNA"/>
</dbReference>
<gene>
    <name evidence="2" type="ORF">HLPCO_003131</name>
</gene>
<dbReference type="AlphaFoldDB" id="U2E7K1"/>
<name>U2E7K1_9MOLU</name>
<evidence type="ECO:0000313" key="3">
    <source>
        <dbReference type="Proteomes" id="UP000005707"/>
    </source>
</evidence>
<dbReference type="OrthoDB" id="10016006at2"/>
<dbReference type="RefSeq" id="WP_008825962.1">
    <property type="nucleotide sequence ID" value="NZ_AFNU02000025.1"/>
</dbReference>
<keyword evidence="1" id="KW-0812">Transmembrane</keyword>
<protein>
    <submittedName>
        <fullName evidence="2">Uncharacterized protein</fullName>
    </submittedName>
</protein>
<dbReference type="Proteomes" id="UP000005707">
    <property type="component" value="Unassembled WGS sequence"/>
</dbReference>
<organism evidence="2 3">
    <name type="scientific">Haloplasma contractile SSD-17B</name>
    <dbReference type="NCBI Taxonomy" id="1033810"/>
    <lineage>
        <taxon>Bacteria</taxon>
        <taxon>Bacillati</taxon>
        <taxon>Mycoplasmatota</taxon>
        <taxon>Mollicutes</taxon>
        <taxon>Haloplasmatales</taxon>
        <taxon>Haloplasmataceae</taxon>
        <taxon>Haloplasma</taxon>
    </lineage>
</organism>
<keyword evidence="3" id="KW-1185">Reference proteome</keyword>
<accession>U2E7K1</accession>
<evidence type="ECO:0000256" key="1">
    <source>
        <dbReference type="SAM" id="Phobius"/>
    </source>
</evidence>
<feature type="transmembrane region" description="Helical" evidence="1">
    <location>
        <begin position="80"/>
        <end position="107"/>
    </location>
</feature>
<comment type="caution">
    <text evidence="2">The sequence shown here is derived from an EMBL/GenBank/DDBJ whole genome shotgun (WGS) entry which is preliminary data.</text>
</comment>
<proteinExistence type="predicted"/>
<reference evidence="2 3" key="2">
    <citation type="journal article" date="2013" name="PLoS ONE">
        <title>INDIGO - INtegrated Data Warehouse of MIcrobial GenOmes with Examples from the Red Sea Extremophiles.</title>
        <authorList>
            <person name="Alam I."/>
            <person name="Antunes A."/>
            <person name="Kamau A.A."/>
            <person name="Ba Alawi W."/>
            <person name="Kalkatawi M."/>
            <person name="Stingl U."/>
            <person name="Bajic V.B."/>
        </authorList>
    </citation>
    <scope>NUCLEOTIDE SEQUENCE [LARGE SCALE GENOMIC DNA]</scope>
    <source>
        <strain evidence="2 3">SSD-17B</strain>
    </source>
</reference>
<keyword evidence="1" id="KW-1133">Transmembrane helix</keyword>
<sequence>MRKYNKKILTALVVAYKKGIINKAPLRKWMDNRKVVTKAHKFLTLMGIFMFVFIMLNVYADKHYTLNYSVMLFGRAVNKFSLMSIPFAAGVIYQLYNLVLYLYHVYFVRKTFNKYKKVNFNLSQLDNITYKIQIK</sequence>